<comment type="caution">
    <text evidence="1">The sequence shown here is derived from an EMBL/GenBank/DDBJ whole genome shotgun (WGS) entry which is preliminary data.</text>
</comment>
<dbReference type="RefSeq" id="WP_120244088.1">
    <property type="nucleotide sequence ID" value="NZ_RAPO01000002.1"/>
</dbReference>
<proteinExistence type="predicted"/>
<reference evidence="1 2" key="1">
    <citation type="submission" date="2018-09" db="EMBL/GenBank/DDBJ databases">
        <title>Genomic Encyclopedia of Archaeal and Bacterial Type Strains, Phase II (KMG-II): from individual species to whole genera.</title>
        <authorList>
            <person name="Goeker M."/>
        </authorList>
    </citation>
    <scope>NUCLEOTIDE SEQUENCE [LARGE SCALE GENOMIC DNA]</scope>
    <source>
        <strain evidence="1 2">DSM 13151</strain>
    </source>
</reference>
<dbReference type="InterPro" id="IPR036388">
    <property type="entry name" value="WH-like_DNA-bd_sf"/>
</dbReference>
<accession>A0A3R7FV73</accession>
<name>A0A3R7FV73_9EURY</name>
<dbReference type="OrthoDB" id="285635at2157"/>
<dbReference type="Gene3D" id="1.10.10.10">
    <property type="entry name" value="Winged helix-like DNA-binding domain superfamily/Winged helix DNA-binding domain"/>
    <property type="match status" value="1"/>
</dbReference>
<evidence type="ECO:0008006" key="3">
    <source>
        <dbReference type="Google" id="ProtNLM"/>
    </source>
</evidence>
<dbReference type="Proteomes" id="UP000283805">
    <property type="component" value="Unassembled WGS sequence"/>
</dbReference>
<sequence>MTRSAYHILESLAEAQETKLKIQSPAIIAYNLDYTQENVARKLSDLNEYGLVEKIESGRYQITGQGLEYLQGELSTKELE</sequence>
<dbReference type="AlphaFoldDB" id="A0A3R7FV73"/>
<evidence type="ECO:0000313" key="1">
    <source>
        <dbReference type="EMBL" id="RKD94757.1"/>
    </source>
</evidence>
<gene>
    <name evidence="1" type="ORF">ATJ93_1599</name>
</gene>
<dbReference type="SUPFAM" id="SSF46785">
    <property type="entry name" value="Winged helix' DNA-binding domain"/>
    <property type="match status" value="1"/>
</dbReference>
<keyword evidence="2" id="KW-1185">Reference proteome</keyword>
<organism evidence="1 2">
    <name type="scientific">Halopiger aswanensis</name>
    <dbReference type="NCBI Taxonomy" id="148449"/>
    <lineage>
        <taxon>Archaea</taxon>
        <taxon>Methanobacteriati</taxon>
        <taxon>Methanobacteriota</taxon>
        <taxon>Stenosarchaea group</taxon>
        <taxon>Halobacteria</taxon>
        <taxon>Halobacteriales</taxon>
        <taxon>Natrialbaceae</taxon>
        <taxon>Halopiger</taxon>
    </lineage>
</organism>
<dbReference type="EMBL" id="RAPO01000002">
    <property type="protein sequence ID" value="RKD94757.1"/>
    <property type="molecule type" value="Genomic_DNA"/>
</dbReference>
<dbReference type="InterPro" id="IPR036390">
    <property type="entry name" value="WH_DNA-bd_sf"/>
</dbReference>
<protein>
    <recommendedName>
        <fullName evidence="3">Transcriptional regulator</fullName>
    </recommendedName>
</protein>
<evidence type="ECO:0000313" key="2">
    <source>
        <dbReference type="Proteomes" id="UP000283805"/>
    </source>
</evidence>